<dbReference type="Gene3D" id="3.30.160.390">
    <property type="entry name" value="Integrase, DNA-binding domain"/>
    <property type="match status" value="1"/>
</dbReference>
<dbReference type="InterPro" id="IPR050808">
    <property type="entry name" value="Phage_Integrase"/>
</dbReference>
<dbReference type="PROSITE" id="PS51900">
    <property type="entry name" value="CB"/>
    <property type="match status" value="1"/>
</dbReference>
<proteinExistence type="inferred from homology"/>
<comment type="caution">
    <text evidence="8">The sequence shown here is derived from an EMBL/GenBank/DDBJ whole genome shotgun (WGS) entry which is preliminary data.</text>
</comment>
<evidence type="ECO:0000259" key="6">
    <source>
        <dbReference type="PROSITE" id="PS51898"/>
    </source>
</evidence>
<evidence type="ECO:0000256" key="3">
    <source>
        <dbReference type="ARBA" id="ARBA00023125"/>
    </source>
</evidence>
<protein>
    <submittedName>
        <fullName evidence="8">Tyrosine-type recombinase/integrase</fullName>
    </submittedName>
</protein>
<dbReference type="GO" id="GO:0015074">
    <property type="term" value="P:DNA integration"/>
    <property type="evidence" value="ECO:0007669"/>
    <property type="project" value="UniProtKB-KW"/>
</dbReference>
<evidence type="ECO:0000256" key="4">
    <source>
        <dbReference type="ARBA" id="ARBA00023172"/>
    </source>
</evidence>
<dbReference type="RefSeq" id="WP_185798027.1">
    <property type="nucleotide sequence ID" value="NZ_JACLQD010000003.1"/>
</dbReference>
<dbReference type="PANTHER" id="PTHR30629">
    <property type="entry name" value="PROPHAGE INTEGRASE"/>
    <property type="match status" value="1"/>
</dbReference>
<dbReference type="EMBL" id="JACLQD010000003">
    <property type="protein sequence ID" value="MBC2836428.1"/>
    <property type="molecule type" value="Genomic_DNA"/>
</dbReference>
<keyword evidence="9" id="KW-1185">Reference proteome</keyword>
<dbReference type="Gene3D" id="1.10.443.10">
    <property type="entry name" value="Intergrase catalytic core"/>
    <property type="match status" value="1"/>
</dbReference>
<keyword evidence="3 5" id="KW-0238">DNA-binding</keyword>
<feature type="domain" description="Core-binding (CB)" evidence="7">
    <location>
        <begin position="98"/>
        <end position="179"/>
    </location>
</feature>
<dbReference type="GO" id="GO:0006310">
    <property type="term" value="P:DNA recombination"/>
    <property type="evidence" value="ECO:0007669"/>
    <property type="project" value="UniProtKB-KW"/>
</dbReference>
<name>A0A842IBR0_9RHOB</name>
<comment type="similarity">
    <text evidence="1">Belongs to the 'phage' integrase family.</text>
</comment>
<sequence length="419" mass="46285">MAERRAEKVLSAAFLSTDLAPGKYFDGGNIGLFLRVEPNGKRFWVQRLTVKGKRTEIGLGSFPLVKLADARARATDNKRMAVLGGDPLEAKRKAKDALTFTQAMDLFLAKKEAEFGNEKHKRQWRSTLDAYALPVLGGLSVASVETRHVLKVLEPIWNDKTETASRLRQRIEAVLSWATVAGHRTGDNPARWKGNLAELLAKPSKVADKGNHPALALADAPRWWKALAQREGMAARALQFIAMTLARSGEVRGMTWGEVDLKAALWTVPAERMKMGREHRVPLTKEAVAILEALPRMDGSPYVFFAPKGGQLSDMTISAVMRRMQEAEVAAGRVGYLDPRSKRPAVPHGLRSTFRGWAADVGFERDMAEMALAHNVGSAVERAYQRSDMLERRRAMLDSWGSVLKGIDGSASVLPLRKP</sequence>
<dbReference type="InterPro" id="IPR010998">
    <property type="entry name" value="Integrase_recombinase_N"/>
</dbReference>
<dbReference type="InterPro" id="IPR038488">
    <property type="entry name" value="Integrase_DNA-bd_sf"/>
</dbReference>
<evidence type="ECO:0000259" key="7">
    <source>
        <dbReference type="PROSITE" id="PS51900"/>
    </source>
</evidence>
<dbReference type="GO" id="GO:0003677">
    <property type="term" value="F:DNA binding"/>
    <property type="evidence" value="ECO:0007669"/>
    <property type="project" value="UniProtKB-UniRule"/>
</dbReference>
<evidence type="ECO:0000256" key="2">
    <source>
        <dbReference type="ARBA" id="ARBA00022908"/>
    </source>
</evidence>
<keyword evidence="2" id="KW-0229">DNA integration</keyword>
<evidence type="ECO:0000256" key="5">
    <source>
        <dbReference type="PROSITE-ProRule" id="PRU01248"/>
    </source>
</evidence>
<dbReference type="InterPro" id="IPR013762">
    <property type="entry name" value="Integrase-like_cat_sf"/>
</dbReference>
<dbReference type="InterPro" id="IPR025166">
    <property type="entry name" value="Integrase_DNA_bind_dom"/>
</dbReference>
<evidence type="ECO:0000313" key="8">
    <source>
        <dbReference type="EMBL" id="MBC2836428.1"/>
    </source>
</evidence>
<feature type="domain" description="Tyr recombinase" evidence="6">
    <location>
        <begin position="210"/>
        <end position="397"/>
    </location>
</feature>
<dbReference type="Pfam" id="PF13356">
    <property type="entry name" value="Arm-DNA-bind_3"/>
    <property type="match status" value="1"/>
</dbReference>
<dbReference type="InterPro" id="IPR044068">
    <property type="entry name" value="CB"/>
</dbReference>
<evidence type="ECO:0000256" key="1">
    <source>
        <dbReference type="ARBA" id="ARBA00008857"/>
    </source>
</evidence>
<dbReference type="InterPro" id="IPR002104">
    <property type="entry name" value="Integrase_catalytic"/>
</dbReference>
<dbReference type="SUPFAM" id="SSF56349">
    <property type="entry name" value="DNA breaking-rejoining enzymes"/>
    <property type="match status" value="1"/>
</dbReference>
<accession>A0A842IBR0</accession>
<dbReference type="PANTHER" id="PTHR30629:SF2">
    <property type="entry name" value="PROPHAGE INTEGRASE INTS-RELATED"/>
    <property type="match status" value="1"/>
</dbReference>
<dbReference type="InterPro" id="IPR011010">
    <property type="entry name" value="DNA_brk_join_enz"/>
</dbReference>
<dbReference type="Pfam" id="PF22022">
    <property type="entry name" value="Phage_int_M"/>
    <property type="match status" value="1"/>
</dbReference>
<keyword evidence="4" id="KW-0233">DNA recombination</keyword>
<dbReference type="Pfam" id="PF00589">
    <property type="entry name" value="Phage_integrase"/>
    <property type="match status" value="1"/>
</dbReference>
<dbReference type="CDD" id="cd00801">
    <property type="entry name" value="INT_P4_C"/>
    <property type="match status" value="1"/>
</dbReference>
<dbReference type="Proteomes" id="UP000555411">
    <property type="component" value="Unassembled WGS sequence"/>
</dbReference>
<organism evidence="8 9">
    <name type="scientific">Paragemmobacter straminiformis</name>
    <dbReference type="NCBI Taxonomy" id="2045119"/>
    <lineage>
        <taxon>Bacteria</taxon>
        <taxon>Pseudomonadati</taxon>
        <taxon>Pseudomonadota</taxon>
        <taxon>Alphaproteobacteria</taxon>
        <taxon>Rhodobacterales</taxon>
        <taxon>Paracoccaceae</taxon>
        <taxon>Paragemmobacter</taxon>
    </lineage>
</organism>
<reference evidence="8 9" key="1">
    <citation type="journal article" date="2017" name="Int. J. Syst. Evol. Microbiol.">
        <title>Gemmobacter straminiformis sp. nov., isolated from an artificial fountain.</title>
        <authorList>
            <person name="Kang J.Y."/>
            <person name="Kim M.J."/>
            <person name="Chun J."/>
            <person name="Son K.P."/>
            <person name="Jahng K.Y."/>
        </authorList>
    </citation>
    <scope>NUCLEOTIDE SEQUENCE [LARGE SCALE GENOMIC DNA]</scope>
    <source>
        <strain evidence="8 9">CAM-8</strain>
    </source>
</reference>
<dbReference type="PROSITE" id="PS51898">
    <property type="entry name" value="TYR_RECOMBINASE"/>
    <property type="match status" value="1"/>
</dbReference>
<dbReference type="Gene3D" id="1.10.150.130">
    <property type="match status" value="1"/>
</dbReference>
<evidence type="ECO:0000313" key="9">
    <source>
        <dbReference type="Proteomes" id="UP000555411"/>
    </source>
</evidence>
<dbReference type="InterPro" id="IPR053876">
    <property type="entry name" value="Phage_int_M"/>
</dbReference>
<dbReference type="AlphaFoldDB" id="A0A842IBR0"/>
<gene>
    <name evidence="8" type="ORF">H7F16_12990</name>
</gene>